<dbReference type="CDD" id="cd00254">
    <property type="entry name" value="LT-like"/>
    <property type="match status" value="1"/>
</dbReference>
<dbReference type="Gene3D" id="1.10.530.10">
    <property type="match status" value="1"/>
</dbReference>
<dbReference type="PANTHER" id="PTHR37423:SF2">
    <property type="entry name" value="MEMBRANE-BOUND LYTIC MUREIN TRANSGLYCOSYLASE C"/>
    <property type="match status" value="1"/>
</dbReference>
<accession>A0AAU9CKC1</accession>
<comment type="similarity">
    <text evidence="1">Belongs to the transglycosylase Slt family.</text>
</comment>
<feature type="domain" description="Transglycosylase SLT" evidence="2">
    <location>
        <begin position="146"/>
        <end position="237"/>
    </location>
</feature>
<dbReference type="SUPFAM" id="SSF53955">
    <property type="entry name" value="Lysozyme-like"/>
    <property type="match status" value="1"/>
</dbReference>
<evidence type="ECO:0000313" key="3">
    <source>
        <dbReference type="EMBL" id="BCX88087.1"/>
    </source>
</evidence>
<dbReference type="GO" id="GO:0008933">
    <property type="term" value="F:peptidoglycan lytic transglycosylase activity"/>
    <property type="evidence" value="ECO:0007669"/>
    <property type="project" value="InterPro"/>
</dbReference>
<name>A0AAU9CKC1_9GAMM</name>
<dbReference type="Pfam" id="PF08238">
    <property type="entry name" value="Sel1"/>
    <property type="match status" value="2"/>
</dbReference>
<dbReference type="Gene3D" id="1.25.40.10">
    <property type="entry name" value="Tetratricopeptide repeat domain"/>
    <property type="match status" value="1"/>
</dbReference>
<dbReference type="SMART" id="SM00671">
    <property type="entry name" value="SEL1"/>
    <property type="match status" value="2"/>
</dbReference>
<dbReference type="Proteomes" id="UP001321450">
    <property type="component" value="Chromosome"/>
</dbReference>
<dbReference type="InterPro" id="IPR006597">
    <property type="entry name" value="Sel1-like"/>
</dbReference>
<proteinExistence type="inferred from homology"/>
<dbReference type="GO" id="GO:0016020">
    <property type="term" value="C:membrane"/>
    <property type="evidence" value="ECO:0007669"/>
    <property type="project" value="InterPro"/>
</dbReference>
<dbReference type="KEGG" id="meiy:MIN45_P0454"/>
<dbReference type="InterPro" id="IPR008258">
    <property type="entry name" value="Transglycosylase_SLT_dom_1"/>
</dbReference>
<dbReference type="Pfam" id="PF01464">
    <property type="entry name" value="SLT"/>
    <property type="match status" value="1"/>
</dbReference>
<dbReference type="InterPro" id="IPR011990">
    <property type="entry name" value="TPR-like_helical_dom_sf"/>
</dbReference>
<keyword evidence="4" id="KW-1185">Reference proteome</keyword>
<dbReference type="AlphaFoldDB" id="A0AAU9CKC1"/>
<dbReference type="PANTHER" id="PTHR37423">
    <property type="entry name" value="SOLUBLE LYTIC MUREIN TRANSGLYCOSYLASE-RELATED"/>
    <property type="match status" value="1"/>
</dbReference>
<sequence length="266" mass="30417">MKSWQCWLLLGCLLLLSWPSWSRADGLPAARLRQAARSFELGAAGQQDLGRAYRLYCLAAALHDRRAMFRLGWLRFNGRGVARDPRIALGWFRRAARHGDGYALRMVRRLRGFRPAADPRCPLTRDPGRFDRRRVVAWAKLLGAELGVDPRLVVAVVKAESDFNPTALSPKLAYGLMQLMPETARRFGVNRLDPVENLIGGALYLRWLLRHFRGDVGLALAAYNAGEAAVRRHRGIPPYRETRLYVRKILADYRRRRHAIPQPLRF</sequence>
<evidence type="ECO:0000256" key="1">
    <source>
        <dbReference type="ARBA" id="ARBA00007734"/>
    </source>
</evidence>
<protein>
    <recommendedName>
        <fullName evidence="2">Transglycosylase SLT domain-containing protein</fullName>
    </recommendedName>
</protein>
<dbReference type="InterPro" id="IPR023346">
    <property type="entry name" value="Lysozyme-like_dom_sf"/>
</dbReference>
<dbReference type="PROSITE" id="PS00922">
    <property type="entry name" value="TRANSGLYCOSYLASE"/>
    <property type="match status" value="1"/>
</dbReference>
<gene>
    <name evidence="3" type="ORF">MIN45_P0454</name>
</gene>
<evidence type="ECO:0000259" key="2">
    <source>
        <dbReference type="Pfam" id="PF01464"/>
    </source>
</evidence>
<dbReference type="EMBL" id="AP024718">
    <property type="protein sequence ID" value="BCX88087.1"/>
    <property type="molecule type" value="Genomic_DNA"/>
</dbReference>
<dbReference type="InterPro" id="IPR000189">
    <property type="entry name" value="Transglyc_AS"/>
</dbReference>
<dbReference type="SUPFAM" id="SSF81901">
    <property type="entry name" value="HCP-like"/>
    <property type="match status" value="1"/>
</dbReference>
<dbReference type="GO" id="GO:0000270">
    <property type="term" value="P:peptidoglycan metabolic process"/>
    <property type="evidence" value="ECO:0007669"/>
    <property type="project" value="InterPro"/>
</dbReference>
<reference evidence="4" key="1">
    <citation type="journal article" date="2024" name="Int. J. Syst. Evol. Microbiol.">
        <title>Methylomarinovum tepidoasis sp. nov., a moderately thermophilic methanotroph of the family Methylothermaceae isolated from a deep-sea hydrothermal field.</title>
        <authorList>
            <person name="Hirayama H."/>
            <person name="Takaki Y."/>
            <person name="Abe M."/>
            <person name="Miyazaki M."/>
            <person name="Uematsu K."/>
            <person name="Matsui Y."/>
            <person name="Takai K."/>
        </authorList>
    </citation>
    <scope>NUCLEOTIDE SEQUENCE [LARGE SCALE GENOMIC DNA]</scope>
    <source>
        <strain evidence="4">IN45</strain>
    </source>
</reference>
<dbReference type="RefSeq" id="WP_286293139.1">
    <property type="nucleotide sequence ID" value="NZ_AP024718.1"/>
</dbReference>
<evidence type="ECO:0000313" key="4">
    <source>
        <dbReference type="Proteomes" id="UP001321450"/>
    </source>
</evidence>
<organism evidence="3 4">
    <name type="scientific">Methylomarinovum tepidoasis</name>
    <dbReference type="NCBI Taxonomy" id="2840183"/>
    <lineage>
        <taxon>Bacteria</taxon>
        <taxon>Pseudomonadati</taxon>
        <taxon>Pseudomonadota</taxon>
        <taxon>Gammaproteobacteria</taxon>
        <taxon>Methylococcales</taxon>
        <taxon>Methylothermaceae</taxon>
        <taxon>Methylomarinovum</taxon>
    </lineage>
</organism>